<dbReference type="RefSeq" id="WP_171472674.1">
    <property type="nucleotide sequence ID" value="NZ_CP053452.2"/>
</dbReference>
<dbReference type="AlphaFoldDB" id="A0A6M5YVJ7"/>
<sequence>MLRLMVPRGEPPFPVFPLTDASPFWGQLTTEEQGIARGMVEDRPVMFLSVALEVLAECLRDFRRARDQPELDFLYQRLIRVLSCAIDGATEDEFRARYSVPARVRLILLDAKREDAERLSETAVQTILDLARDGPQPSPRLCRHDVPRSLDWNATRQRWDENARWLATTDALRSDLGAYLHNELRAFPQDPPPDPLLAARGPRYEFARPTAPAPAEPPAPFTTATIEKAIRHARTLLGYARLVVDKAMRQPTDPAGLTVNDIGGYAAEQWEWLGKELGESGCLSPLYDHLHLIRQENYIIGDVIEPSVHEAVRELARRVWMAFRSGVCATTGSVESERWFYGPWQGHEIVAALTWFREHAAAFVKALGPLEFQTLEADLKRESARLKSLVPQHAVGTQPVPLQQNFSCVVDITPRPDPPPNGAESAPSVIAETPPDAGKTVKTCKSSTEKGEGRTKLVAALTTHHRYADGSCLNPEPIGNNELARLAGVVPSTASAFFEKSFQGHTKYKALCQDVGGLVAALKLLNGEFSPHNLYGHRQGSEDHRDEE</sequence>
<evidence type="ECO:0000313" key="3">
    <source>
        <dbReference type="Proteomes" id="UP000503447"/>
    </source>
</evidence>
<organism evidence="2 3">
    <name type="scientific">Frigoriglobus tundricola</name>
    <dbReference type="NCBI Taxonomy" id="2774151"/>
    <lineage>
        <taxon>Bacteria</taxon>
        <taxon>Pseudomonadati</taxon>
        <taxon>Planctomycetota</taxon>
        <taxon>Planctomycetia</taxon>
        <taxon>Gemmatales</taxon>
        <taxon>Gemmataceae</taxon>
        <taxon>Frigoriglobus</taxon>
    </lineage>
</organism>
<proteinExistence type="predicted"/>
<feature type="region of interest" description="Disordered" evidence="1">
    <location>
        <begin position="416"/>
        <end position="449"/>
    </location>
</feature>
<dbReference type="KEGG" id="ftj:FTUN_4833"/>
<gene>
    <name evidence="2" type="ORF">FTUN_4833</name>
</gene>
<dbReference type="EMBL" id="CP053452">
    <property type="protein sequence ID" value="QJW97263.1"/>
    <property type="molecule type" value="Genomic_DNA"/>
</dbReference>
<evidence type="ECO:0000256" key="1">
    <source>
        <dbReference type="SAM" id="MobiDB-lite"/>
    </source>
</evidence>
<evidence type="ECO:0000313" key="2">
    <source>
        <dbReference type="EMBL" id="QJW97263.1"/>
    </source>
</evidence>
<accession>A0A6M5YVJ7</accession>
<name>A0A6M5YVJ7_9BACT</name>
<protein>
    <submittedName>
        <fullName evidence="2">Uncharacterized protein</fullName>
    </submittedName>
</protein>
<reference evidence="3" key="1">
    <citation type="submission" date="2020-05" db="EMBL/GenBank/DDBJ databases">
        <title>Frigoriglobus tundricola gen. nov., sp. nov., a psychrotolerant cellulolytic planctomycete of the family Gemmataceae with two divergent copies of 16S rRNA gene.</title>
        <authorList>
            <person name="Kulichevskaya I.S."/>
            <person name="Ivanova A.A."/>
            <person name="Naumoff D.G."/>
            <person name="Beletsky A.V."/>
            <person name="Rijpstra W.I.C."/>
            <person name="Sinninghe Damste J.S."/>
            <person name="Mardanov A.V."/>
            <person name="Ravin N.V."/>
            <person name="Dedysh S.N."/>
        </authorList>
    </citation>
    <scope>NUCLEOTIDE SEQUENCE [LARGE SCALE GENOMIC DNA]</scope>
    <source>
        <strain evidence="3">PL17</strain>
    </source>
</reference>
<dbReference type="Proteomes" id="UP000503447">
    <property type="component" value="Chromosome"/>
</dbReference>
<keyword evidence="3" id="KW-1185">Reference proteome</keyword>